<reference evidence="1 2" key="1">
    <citation type="submission" date="2024-06" db="EMBL/GenBank/DDBJ databases">
        <authorList>
            <person name="Kraege A."/>
            <person name="Thomma B."/>
        </authorList>
    </citation>
    <scope>NUCLEOTIDE SEQUENCE [LARGE SCALE GENOMIC DNA]</scope>
</reference>
<gene>
    <name evidence="1" type="primary">g1066</name>
    <name evidence="1" type="ORF">VP750_LOCUS925</name>
</gene>
<protein>
    <submittedName>
        <fullName evidence="1">G1066 protein</fullName>
    </submittedName>
</protein>
<proteinExistence type="predicted"/>
<evidence type="ECO:0000313" key="1">
    <source>
        <dbReference type="EMBL" id="CAL5219266.1"/>
    </source>
</evidence>
<evidence type="ECO:0000313" key="2">
    <source>
        <dbReference type="Proteomes" id="UP001497392"/>
    </source>
</evidence>
<dbReference type="Proteomes" id="UP001497392">
    <property type="component" value="Unassembled WGS sequence"/>
</dbReference>
<name>A0ABP1FIT7_9CHLO</name>
<organism evidence="1 2">
    <name type="scientific">Coccomyxa viridis</name>
    <dbReference type="NCBI Taxonomy" id="1274662"/>
    <lineage>
        <taxon>Eukaryota</taxon>
        <taxon>Viridiplantae</taxon>
        <taxon>Chlorophyta</taxon>
        <taxon>core chlorophytes</taxon>
        <taxon>Trebouxiophyceae</taxon>
        <taxon>Trebouxiophyceae incertae sedis</taxon>
        <taxon>Coccomyxaceae</taxon>
        <taxon>Coccomyxa</taxon>
    </lineage>
</organism>
<comment type="caution">
    <text evidence="1">The sequence shown here is derived from an EMBL/GenBank/DDBJ whole genome shotgun (WGS) entry which is preliminary data.</text>
</comment>
<dbReference type="EMBL" id="CAXHTA020000002">
    <property type="protein sequence ID" value="CAL5219266.1"/>
    <property type="molecule type" value="Genomic_DNA"/>
</dbReference>
<sequence>MVEAEHPASTQPNSGETVPRGKALVIDGVSYDIGVKLCGTNRLFLLEKHFEDVKAPGLLRQAAEAKVGCPGCLEDEEEGITWSSRYPLEKKGCYIFFPHKEDSFLTWAFTAPLRAFTASSDPPTAKDD</sequence>
<accession>A0ABP1FIT7</accession>
<keyword evidence="2" id="KW-1185">Reference proteome</keyword>